<dbReference type="AlphaFoldDB" id="A0A1R1PPK0"/>
<evidence type="ECO:0000313" key="14">
    <source>
        <dbReference type="EMBL" id="OMH82833.1"/>
    </source>
</evidence>
<evidence type="ECO:0000256" key="12">
    <source>
        <dbReference type="PIRSR" id="PIRSR604361-3"/>
    </source>
</evidence>
<dbReference type="InterPro" id="IPR029068">
    <property type="entry name" value="Glyas_Bleomycin-R_OHBP_Dase"/>
</dbReference>
<sequence>MSDTSTYKLNHVMYRVKDGPKSVKFYTEVMGMKLINEMHDEKNKFSLYFLGYEDKGEEGTAKLSRKGLLELTWNHGTEKDESFSYSTGNGDIGGYGHIAVTVDSLQGAVARFDQMGVKFLKRPEEGRMSHIAFIYDPDGYRIEILEAER</sequence>
<evidence type="ECO:0000313" key="15">
    <source>
        <dbReference type="Proteomes" id="UP000188320"/>
    </source>
</evidence>
<keyword evidence="4 12" id="KW-0479">Metal-binding</keyword>
<dbReference type="InterPro" id="IPR004361">
    <property type="entry name" value="Glyoxalase_1"/>
</dbReference>
<evidence type="ECO:0000256" key="5">
    <source>
        <dbReference type="ARBA" id="ARBA00022833"/>
    </source>
</evidence>
<dbReference type="Gene3D" id="3.10.180.10">
    <property type="entry name" value="2,3-Dihydroxybiphenyl 1,2-Dioxygenase, domain 1"/>
    <property type="match status" value="1"/>
</dbReference>
<dbReference type="EC" id="4.4.1.5" evidence="3"/>
<dbReference type="GO" id="GO:0046872">
    <property type="term" value="F:metal ion binding"/>
    <property type="evidence" value="ECO:0007669"/>
    <property type="project" value="UniProtKB-KW"/>
</dbReference>
<dbReference type="GO" id="GO:0004462">
    <property type="term" value="F:lactoylglutathione lyase activity"/>
    <property type="evidence" value="ECO:0007669"/>
    <property type="project" value="UniProtKB-EC"/>
</dbReference>
<evidence type="ECO:0000256" key="7">
    <source>
        <dbReference type="ARBA" id="ARBA00030291"/>
    </source>
</evidence>
<dbReference type="Pfam" id="PF00903">
    <property type="entry name" value="Glyoxalase"/>
    <property type="match status" value="1"/>
</dbReference>
<evidence type="ECO:0000256" key="8">
    <source>
        <dbReference type="ARBA" id="ARBA00030892"/>
    </source>
</evidence>
<dbReference type="InterPro" id="IPR004360">
    <property type="entry name" value="Glyas_Fos-R_dOase_dom"/>
</dbReference>
<keyword evidence="6 14" id="KW-0456">Lyase</keyword>
<comment type="caution">
    <text evidence="14">The sequence shown here is derived from an EMBL/GenBank/DDBJ whole genome shotgun (WGS) entry which is preliminary data.</text>
</comment>
<evidence type="ECO:0000256" key="10">
    <source>
        <dbReference type="ARBA" id="ARBA00033298"/>
    </source>
</evidence>
<evidence type="ECO:0000256" key="11">
    <source>
        <dbReference type="PIRSR" id="PIRSR604361-1"/>
    </source>
</evidence>
<protein>
    <recommendedName>
        <fullName evidence="3">lactoylglutathione lyase</fullName>
        <ecNumber evidence="3">4.4.1.5</ecNumber>
    </recommendedName>
    <alternativeName>
        <fullName evidence="8">Aldoketomutase</fullName>
    </alternativeName>
    <alternativeName>
        <fullName evidence="7">Ketone-aldehyde mutase</fullName>
    </alternativeName>
    <alternativeName>
        <fullName evidence="9">Methylglyoxalase</fullName>
    </alternativeName>
    <alternativeName>
        <fullName evidence="10">S-D-lactoylglutathione methylglyoxal lyase</fullName>
    </alternativeName>
</protein>
<name>A0A1R1PPK0_ZANCU</name>
<dbReference type="PANTHER" id="PTHR10374">
    <property type="entry name" value="LACTOYLGLUTATHIONE LYASE GLYOXALASE I"/>
    <property type="match status" value="1"/>
</dbReference>
<dbReference type="PROSITE" id="PS00934">
    <property type="entry name" value="GLYOXALASE_I_1"/>
    <property type="match status" value="1"/>
</dbReference>
<dbReference type="InterPro" id="IPR018146">
    <property type="entry name" value="Glyoxalase_1_CS"/>
</dbReference>
<comment type="similarity">
    <text evidence="2">Belongs to the glyoxalase I family.</text>
</comment>
<keyword evidence="15" id="KW-1185">Reference proteome</keyword>
<dbReference type="CDD" id="cd07233">
    <property type="entry name" value="GlxI_Zn"/>
    <property type="match status" value="1"/>
</dbReference>
<dbReference type="PANTHER" id="PTHR10374:SF30">
    <property type="entry name" value="LACTOYLGLUTATHIONE LYASE"/>
    <property type="match status" value="1"/>
</dbReference>
<organism evidence="14 15">
    <name type="scientific">Zancudomyces culisetae</name>
    <name type="common">Gut fungus</name>
    <name type="synonym">Smittium culisetae</name>
    <dbReference type="NCBI Taxonomy" id="1213189"/>
    <lineage>
        <taxon>Eukaryota</taxon>
        <taxon>Fungi</taxon>
        <taxon>Fungi incertae sedis</taxon>
        <taxon>Zoopagomycota</taxon>
        <taxon>Kickxellomycotina</taxon>
        <taxon>Harpellomycetes</taxon>
        <taxon>Harpellales</taxon>
        <taxon>Legeriomycetaceae</taxon>
        <taxon>Zancudomyces</taxon>
    </lineage>
</organism>
<feature type="active site" description="Proton donor/acceptor" evidence="11">
    <location>
        <position position="143"/>
    </location>
</feature>
<evidence type="ECO:0000256" key="9">
    <source>
        <dbReference type="ARBA" id="ARBA00032460"/>
    </source>
</evidence>
<dbReference type="UniPathway" id="UPA00619">
    <property type="reaction ID" value="UER00675"/>
</dbReference>
<dbReference type="OrthoDB" id="16820at2759"/>
<feature type="binding site" evidence="12">
    <location>
        <position position="70"/>
    </location>
    <ligand>
        <name>Zn(2+)</name>
        <dbReference type="ChEBI" id="CHEBI:29105"/>
        <note>ligand shared between dimeric partners</note>
    </ligand>
</feature>
<dbReference type="PROSITE" id="PS51819">
    <property type="entry name" value="VOC"/>
    <property type="match status" value="1"/>
</dbReference>
<dbReference type="NCBIfam" id="TIGR00068">
    <property type="entry name" value="glyox_I"/>
    <property type="match status" value="1"/>
</dbReference>
<feature type="binding site" evidence="12">
    <location>
        <position position="97"/>
    </location>
    <ligand>
        <name>Zn(2+)</name>
        <dbReference type="ChEBI" id="CHEBI:29105"/>
        <note>ligand shared between dimeric partners</note>
    </ligand>
</feature>
<feature type="binding site" evidence="12">
    <location>
        <position position="143"/>
    </location>
    <ligand>
        <name>Zn(2+)</name>
        <dbReference type="ChEBI" id="CHEBI:29105"/>
        <note>ligand shared between dimeric partners</note>
    </ligand>
</feature>
<accession>A0A1R1PPK0</accession>
<reference evidence="15" key="1">
    <citation type="submission" date="2017-01" db="EMBL/GenBank/DDBJ databases">
        <authorList>
            <person name="Wang Y."/>
            <person name="White M."/>
            <person name="Kvist S."/>
            <person name="Moncalvo J.-M."/>
        </authorList>
    </citation>
    <scope>NUCLEOTIDE SEQUENCE [LARGE SCALE GENOMIC DNA]</scope>
    <source>
        <strain evidence="15">COL-18-3</strain>
    </source>
</reference>
<evidence type="ECO:0000256" key="4">
    <source>
        <dbReference type="ARBA" id="ARBA00022723"/>
    </source>
</evidence>
<evidence type="ECO:0000256" key="3">
    <source>
        <dbReference type="ARBA" id="ARBA00012081"/>
    </source>
</evidence>
<dbReference type="InterPro" id="IPR037523">
    <property type="entry name" value="VOC_core"/>
</dbReference>
<evidence type="ECO:0000256" key="6">
    <source>
        <dbReference type="ARBA" id="ARBA00023239"/>
    </source>
</evidence>
<evidence type="ECO:0000259" key="13">
    <source>
        <dbReference type="PROSITE" id="PS51819"/>
    </source>
</evidence>
<keyword evidence="5 12" id="KW-0862">Zinc</keyword>
<dbReference type="SUPFAM" id="SSF54593">
    <property type="entry name" value="Glyoxalase/Bleomycin resistance protein/Dihydroxybiphenyl dioxygenase"/>
    <property type="match status" value="1"/>
</dbReference>
<feature type="domain" description="VOC" evidence="13">
    <location>
        <begin position="8"/>
        <end position="147"/>
    </location>
</feature>
<dbReference type="Proteomes" id="UP000188320">
    <property type="component" value="Unassembled WGS sequence"/>
</dbReference>
<comment type="cofactor">
    <cofactor evidence="12">
        <name>Zn(2+)</name>
        <dbReference type="ChEBI" id="CHEBI:29105"/>
    </cofactor>
    <text evidence="12">Binds 1 zinc ion per subunit. In the homodimer, two zinc ions are bound between subunits.</text>
</comment>
<evidence type="ECO:0000256" key="1">
    <source>
        <dbReference type="ARBA" id="ARBA00005008"/>
    </source>
</evidence>
<evidence type="ECO:0000256" key="2">
    <source>
        <dbReference type="ARBA" id="ARBA00010363"/>
    </source>
</evidence>
<gene>
    <name evidence="14" type="ORF">AX774_g3676</name>
</gene>
<comment type="pathway">
    <text evidence="1">Secondary metabolite metabolism; methylglyoxal degradation; (R)-lactate from methylglyoxal: step 1/2.</text>
</comment>
<proteinExistence type="inferred from homology"/>
<dbReference type="EMBL" id="LSSK01000581">
    <property type="protein sequence ID" value="OMH82833.1"/>
    <property type="molecule type" value="Genomic_DNA"/>
</dbReference>